<keyword evidence="3" id="KW-1185">Reference proteome</keyword>
<dbReference type="Proteomes" id="UP000050535">
    <property type="component" value="Unassembled WGS sequence"/>
</dbReference>
<sequence>MSSRASFSASLPPSLSTVVASARDRLDRGRVAILLLALVAAVASFLIATRVFPYHSINHDEGVYLQQAELLLSGRLFLRPPVDGPFRPWFFVESGRGLYSKYQPVPAAVFALGRLLGGYPLALAAIAAGVVGGTAALARELFDWRVGAVAGVLVLASPLFLVQSGCTSPTR</sequence>
<dbReference type="OrthoDB" id="157326at2157"/>
<feature type="transmembrane region" description="Helical" evidence="1">
    <location>
        <begin position="31"/>
        <end position="52"/>
    </location>
</feature>
<keyword evidence="1" id="KW-1133">Transmembrane helix</keyword>
<evidence type="ECO:0000313" key="2">
    <source>
        <dbReference type="EMBL" id="KPN31589.1"/>
    </source>
</evidence>
<comment type="caution">
    <text evidence="2">The sequence shown here is derived from an EMBL/GenBank/DDBJ whole genome shotgun (WGS) entry which is preliminary data.</text>
</comment>
<protein>
    <recommendedName>
        <fullName evidence="4">Glycosyltransferase RgtA/B/C/D-like domain-containing protein</fullName>
    </recommendedName>
</protein>
<organism evidence="2 3">
    <name type="scientific">Halolamina pelagica</name>
    <dbReference type="NCBI Taxonomy" id="699431"/>
    <lineage>
        <taxon>Archaea</taxon>
        <taxon>Methanobacteriati</taxon>
        <taxon>Methanobacteriota</taxon>
        <taxon>Stenosarchaea group</taxon>
        <taxon>Halobacteria</taxon>
        <taxon>Halobacteriales</taxon>
        <taxon>Haloferacaceae</taxon>
    </lineage>
</organism>
<keyword evidence="1" id="KW-0472">Membrane</keyword>
<evidence type="ECO:0008006" key="4">
    <source>
        <dbReference type="Google" id="ProtNLM"/>
    </source>
</evidence>
<name>A0A0P7GCB8_9EURY</name>
<keyword evidence="1" id="KW-0812">Transmembrane</keyword>
<gene>
    <name evidence="2" type="ORF">SY89_02337</name>
</gene>
<dbReference type="RefSeq" id="WP_054584144.1">
    <property type="nucleotide sequence ID" value="NZ_LGUC01000001.1"/>
</dbReference>
<dbReference type="AlphaFoldDB" id="A0A0P7GCB8"/>
<accession>A0A0P7GCB8</accession>
<feature type="transmembrane region" description="Helical" evidence="1">
    <location>
        <begin position="119"/>
        <end position="138"/>
    </location>
</feature>
<evidence type="ECO:0000313" key="3">
    <source>
        <dbReference type="Proteomes" id="UP000050535"/>
    </source>
</evidence>
<feature type="transmembrane region" description="Helical" evidence="1">
    <location>
        <begin position="144"/>
        <end position="162"/>
    </location>
</feature>
<dbReference type="STRING" id="699431.SY89_02337"/>
<reference evidence="3" key="1">
    <citation type="submission" date="2013-11" db="EMBL/GenBank/DDBJ databases">
        <authorList>
            <person name="Hoang H.T."/>
            <person name="Killian M.L."/>
            <person name="Madson D.M."/>
            <person name="Arruda P.H.E."/>
            <person name="Sun D."/>
            <person name="Schwartz K.J."/>
            <person name="Yoon K."/>
        </authorList>
    </citation>
    <scope>NUCLEOTIDE SEQUENCE [LARGE SCALE GENOMIC DNA]</scope>
    <source>
        <strain evidence="3">CDK2</strain>
    </source>
</reference>
<dbReference type="PATRIC" id="fig|699431.3.peg.2397"/>
<dbReference type="EMBL" id="LGUC01000001">
    <property type="protein sequence ID" value="KPN31589.1"/>
    <property type="molecule type" value="Genomic_DNA"/>
</dbReference>
<proteinExistence type="predicted"/>
<evidence type="ECO:0000256" key="1">
    <source>
        <dbReference type="SAM" id="Phobius"/>
    </source>
</evidence>